<proteinExistence type="predicted"/>
<evidence type="ECO:0000313" key="3">
    <source>
        <dbReference type="Proteomes" id="UP000635142"/>
    </source>
</evidence>
<keyword evidence="3" id="KW-1185">Reference proteome</keyword>
<dbReference type="InterPro" id="IPR021308">
    <property type="entry name" value="GfcB"/>
</dbReference>
<dbReference type="Pfam" id="PF11102">
    <property type="entry name" value="YjbF"/>
    <property type="match status" value="1"/>
</dbReference>
<dbReference type="SUPFAM" id="SSF159270">
    <property type="entry name" value="YmcC-like"/>
    <property type="match status" value="1"/>
</dbReference>
<comment type="caution">
    <text evidence="2">The sequence shown here is derived from an EMBL/GenBank/DDBJ whole genome shotgun (WGS) entry which is preliminary data.</text>
</comment>
<protein>
    <submittedName>
        <fullName evidence="2">YjbF family lipoprotein</fullName>
    </submittedName>
</protein>
<evidence type="ECO:0000313" key="2">
    <source>
        <dbReference type="EMBL" id="MBD3665011.1"/>
    </source>
</evidence>
<dbReference type="Gene3D" id="2.40.360.10">
    <property type="entry name" value="YmcC-like"/>
    <property type="match status" value="1"/>
</dbReference>
<feature type="chain" id="PRO_5038070131" evidence="1">
    <location>
        <begin position="20"/>
        <end position="236"/>
    </location>
</feature>
<sequence length="236" mass="25203">MIIKTKLAALALGVVVALSGCSGNMPEGGNILGAATSQLLTTIKARRASGGQPEFITVTPAQLAKTNIPVMQVNLLERGGTDFLRRRAVRNDNTPGEVVVWLASDKAQVFLRNGVLVGTRGIGGDIVSSDATPTVLAVSGARAGGGERRYFLSPGTYEQTELVLRCNVENMGRQDTQIANLSFNTTYLRESCIGGAGDKVRITNEYWVQPGSGLVRRSKQWAGPFSGHFELILLKN</sequence>
<keyword evidence="1" id="KW-0732">Signal</keyword>
<dbReference type="RefSeq" id="WP_191076014.1">
    <property type="nucleotide sequence ID" value="NZ_JACTAG010000002.1"/>
</dbReference>
<accession>A0A927D938</accession>
<organism evidence="2 3">
    <name type="scientific">Sulfitobacter aestuariivivens</name>
    <dbReference type="NCBI Taxonomy" id="2766981"/>
    <lineage>
        <taxon>Bacteria</taxon>
        <taxon>Pseudomonadati</taxon>
        <taxon>Pseudomonadota</taxon>
        <taxon>Alphaproteobacteria</taxon>
        <taxon>Rhodobacterales</taxon>
        <taxon>Roseobacteraceae</taxon>
        <taxon>Sulfitobacter</taxon>
    </lineage>
</organism>
<reference evidence="2" key="1">
    <citation type="submission" date="2020-08" db="EMBL/GenBank/DDBJ databases">
        <title>Sulfitobacter aestuariivivens sp. nov., isolated from a tidal flat.</title>
        <authorList>
            <person name="Park S."/>
            <person name="Yoon J.-H."/>
        </authorList>
    </citation>
    <scope>NUCLEOTIDE SEQUENCE</scope>
    <source>
        <strain evidence="2">TSTF-M16</strain>
    </source>
</reference>
<feature type="signal peptide" evidence="1">
    <location>
        <begin position="1"/>
        <end position="19"/>
    </location>
</feature>
<dbReference type="AlphaFoldDB" id="A0A927D938"/>
<name>A0A927D938_9RHOB</name>
<dbReference type="InterPro" id="IPR023373">
    <property type="entry name" value="YmcC_sf"/>
</dbReference>
<dbReference type="PROSITE" id="PS51257">
    <property type="entry name" value="PROKAR_LIPOPROTEIN"/>
    <property type="match status" value="1"/>
</dbReference>
<gene>
    <name evidence="2" type="ORF">H9Q16_13850</name>
</gene>
<dbReference type="Proteomes" id="UP000635142">
    <property type="component" value="Unassembled WGS sequence"/>
</dbReference>
<dbReference type="EMBL" id="JACTAG010000002">
    <property type="protein sequence ID" value="MBD3665011.1"/>
    <property type="molecule type" value="Genomic_DNA"/>
</dbReference>
<evidence type="ECO:0000256" key="1">
    <source>
        <dbReference type="SAM" id="SignalP"/>
    </source>
</evidence>
<keyword evidence="2" id="KW-0449">Lipoprotein</keyword>